<evidence type="ECO:0000256" key="9">
    <source>
        <dbReference type="ARBA" id="ARBA00038276"/>
    </source>
</evidence>
<comment type="cofactor">
    <cofactor evidence="1">
        <name>Mg(2+)</name>
        <dbReference type="ChEBI" id="CHEBI:18420"/>
    </cofactor>
</comment>
<dbReference type="SUPFAM" id="SSF81301">
    <property type="entry name" value="Nucleotidyltransferase"/>
    <property type="match status" value="1"/>
</dbReference>
<dbReference type="Gene3D" id="3.30.460.10">
    <property type="entry name" value="Beta Polymerase, domain 2"/>
    <property type="match status" value="1"/>
</dbReference>
<feature type="domain" description="Polymerase nucleotidyl transferase" evidence="10">
    <location>
        <begin position="20"/>
        <end position="102"/>
    </location>
</feature>
<dbReference type="GO" id="GO:0005524">
    <property type="term" value="F:ATP binding"/>
    <property type="evidence" value="ECO:0007669"/>
    <property type="project" value="UniProtKB-KW"/>
</dbReference>
<evidence type="ECO:0000313" key="14">
    <source>
        <dbReference type="Proteomes" id="UP000239648"/>
    </source>
</evidence>
<protein>
    <recommendedName>
        <fullName evidence="10">Polymerase nucleotidyl transferase domain-containing protein</fullName>
    </recommendedName>
</protein>
<dbReference type="PANTHER" id="PTHR33571">
    <property type="entry name" value="SSL8005 PROTEIN"/>
    <property type="match status" value="1"/>
</dbReference>
<reference evidence="11 14" key="1">
    <citation type="submission" date="2018-02" db="EMBL/GenBank/DDBJ databases">
        <title>Deep subsurface shale carbon reservoir microbial communities from Ohio and West Virginia, USA.</title>
        <authorList>
            <person name="Wrighton K."/>
        </authorList>
    </citation>
    <scope>NUCLEOTIDE SEQUENCE [LARGE SCALE GENOMIC DNA]</scope>
    <source>
        <strain evidence="11 14">UTICA-S1B6</strain>
    </source>
</reference>
<evidence type="ECO:0000313" key="13">
    <source>
        <dbReference type="Proteomes" id="UP000239446"/>
    </source>
</evidence>
<keyword evidence="14" id="KW-1185">Reference proteome</keyword>
<dbReference type="OrthoDB" id="9809323at2"/>
<dbReference type="EMBL" id="PTIT01000013">
    <property type="protein sequence ID" value="PPK51330.1"/>
    <property type="molecule type" value="Genomic_DNA"/>
</dbReference>
<accession>A0A2S6G6C3</accession>
<dbReference type="GO" id="GO:0016779">
    <property type="term" value="F:nucleotidyltransferase activity"/>
    <property type="evidence" value="ECO:0007669"/>
    <property type="project" value="UniProtKB-KW"/>
</dbReference>
<comment type="similarity">
    <text evidence="9">Belongs to the MntA antitoxin family.</text>
</comment>
<dbReference type="InterPro" id="IPR002934">
    <property type="entry name" value="Polymerase_NTP_transf_dom"/>
</dbReference>
<dbReference type="AlphaFoldDB" id="A0A2S6G6C3"/>
<keyword evidence="5" id="KW-0479">Metal-binding</keyword>
<keyword evidence="3" id="KW-0808">Transferase</keyword>
<dbReference type="InterPro" id="IPR052038">
    <property type="entry name" value="Type-VII_TA_antitoxin"/>
</dbReference>
<keyword evidence="8" id="KW-0460">Magnesium</keyword>
<evidence type="ECO:0000256" key="1">
    <source>
        <dbReference type="ARBA" id="ARBA00001946"/>
    </source>
</evidence>
<dbReference type="Proteomes" id="UP000239648">
    <property type="component" value="Unassembled WGS sequence"/>
</dbReference>
<evidence type="ECO:0000256" key="8">
    <source>
        <dbReference type="ARBA" id="ARBA00022842"/>
    </source>
</evidence>
<sequence length="107" mass="11875">MATLDALKMLQEKQGDIRLLCEKHRVLSLGVFGSAATGRFNESSDLDFLVDFDPALTATEKAGAFFGLKEDLELMFSRPVDLVTVASLTNPYFRDSVLEERQPLYAA</sequence>
<keyword evidence="2" id="KW-1277">Toxin-antitoxin system</keyword>
<evidence type="ECO:0000313" key="12">
    <source>
        <dbReference type="EMBL" id="PPK54583.1"/>
    </source>
</evidence>
<dbReference type="Pfam" id="PF01909">
    <property type="entry name" value="NTP_transf_2"/>
    <property type="match status" value="1"/>
</dbReference>
<evidence type="ECO:0000313" key="11">
    <source>
        <dbReference type="EMBL" id="PPK51330.1"/>
    </source>
</evidence>
<keyword evidence="6" id="KW-0547">Nucleotide-binding</keyword>
<dbReference type="PANTHER" id="PTHR33571:SF12">
    <property type="entry name" value="BSL3053 PROTEIN"/>
    <property type="match status" value="1"/>
</dbReference>
<dbReference type="RefSeq" id="WP_104416208.1">
    <property type="nucleotide sequence ID" value="NZ_PTIT01000013.1"/>
</dbReference>
<dbReference type="InterPro" id="IPR043519">
    <property type="entry name" value="NT_sf"/>
</dbReference>
<evidence type="ECO:0000256" key="5">
    <source>
        <dbReference type="ARBA" id="ARBA00022723"/>
    </source>
</evidence>
<organism evidence="12 13">
    <name type="scientific">Marinobacter persicus</name>
    <dbReference type="NCBI Taxonomy" id="930118"/>
    <lineage>
        <taxon>Bacteria</taxon>
        <taxon>Pseudomonadati</taxon>
        <taxon>Pseudomonadota</taxon>
        <taxon>Gammaproteobacteria</taxon>
        <taxon>Pseudomonadales</taxon>
        <taxon>Marinobacteraceae</taxon>
        <taxon>Marinobacter</taxon>
    </lineage>
</organism>
<keyword evidence="4" id="KW-0548">Nucleotidyltransferase</keyword>
<evidence type="ECO:0000256" key="7">
    <source>
        <dbReference type="ARBA" id="ARBA00022840"/>
    </source>
</evidence>
<reference evidence="12 13" key="2">
    <citation type="submission" date="2018-02" db="EMBL/GenBank/DDBJ databases">
        <title>Subsurface microbial communities from deep shales in Ohio and West Virginia, USA.</title>
        <authorList>
            <person name="Wrighton K."/>
        </authorList>
    </citation>
    <scope>NUCLEOTIDE SEQUENCE [LARGE SCALE GENOMIC DNA]</scope>
    <source>
        <strain evidence="12 13">UTICA-S1B9</strain>
    </source>
</reference>
<evidence type="ECO:0000259" key="10">
    <source>
        <dbReference type="Pfam" id="PF01909"/>
    </source>
</evidence>
<evidence type="ECO:0000256" key="3">
    <source>
        <dbReference type="ARBA" id="ARBA00022679"/>
    </source>
</evidence>
<evidence type="ECO:0000256" key="2">
    <source>
        <dbReference type="ARBA" id="ARBA00022649"/>
    </source>
</evidence>
<evidence type="ECO:0000256" key="6">
    <source>
        <dbReference type="ARBA" id="ARBA00022741"/>
    </source>
</evidence>
<proteinExistence type="inferred from homology"/>
<dbReference type="Proteomes" id="UP000239446">
    <property type="component" value="Unassembled WGS sequence"/>
</dbReference>
<dbReference type="GO" id="GO:0046872">
    <property type="term" value="F:metal ion binding"/>
    <property type="evidence" value="ECO:0007669"/>
    <property type="project" value="UniProtKB-KW"/>
</dbReference>
<keyword evidence="7" id="KW-0067">ATP-binding</keyword>
<dbReference type="CDD" id="cd05403">
    <property type="entry name" value="NT_KNTase_like"/>
    <property type="match status" value="1"/>
</dbReference>
<dbReference type="EMBL" id="PTIU01000012">
    <property type="protein sequence ID" value="PPK54583.1"/>
    <property type="molecule type" value="Genomic_DNA"/>
</dbReference>
<comment type="caution">
    <text evidence="12">The sequence shown here is derived from an EMBL/GenBank/DDBJ whole genome shotgun (WGS) entry which is preliminary data.</text>
</comment>
<evidence type="ECO:0000256" key="4">
    <source>
        <dbReference type="ARBA" id="ARBA00022695"/>
    </source>
</evidence>
<gene>
    <name evidence="12" type="ORF">B0H24_101227</name>
    <name evidence="11" type="ORF">BY455_11327</name>
</gene>
<name>A0A2S6G6C3_9GAMM</name>